<feature type="region of interest" description="Disordered" evidence="2">
    <location>
        <begin position="289"/>
        <end position="407"/>
    </location>
</feature>
<gene>
    <name evidence="4" type="ORF">GRI39_06360</name>
</gene>
<dbReference type="AlphaFoldDB" id="A0A845A8T9"/>
<feature type="region of interest" description="Disordered" evidence="2">
    <location>
        <begin position="430"/>
        <end position="507"/>
    </location>
</feature>
<evidence type="ECO:0000313" key="4">
    <source>
        <dbReference type="EMBL" id="MXP25663.1"/>
    </source>
</evidence>
<feature type="compositionally biased region" description="Low complexity" evidence="2">
    <location>
        <begin position="337"/>
        <end position="348"/>
    </location>
</feature>
<accession>A0A845A8T9</accession>
<keyword evidence="5" id="KW-1185">Reference proteome</keyword>
<dbReference type="SUPFAM" id="SSF48452">
    <property type="entry name" value="TPR-like"/>
    <property type="match status" value="1"/>
</dbReference>
<organism evidence="4 5">
    <name type="scientific">Altericroceibacterium indicum</name>
    <dbReference type="NCBI Taxonomy" id="374177"/>
    <lineage>
        <taxon>Bacteria</taxon>
        <taxon>Pseudomonadati</taxon>
        <taxon>Pseudomonadota</taxon>
        <taxon>Alphaproteobacteria</taxon>
        <taxon>Sphingomonadales</taxon>
        <taxon>Erythrobacteraceae</taxon>
        <taxon>Altericroceibacterium</taxon>
    </lineage>
</organism>
<comment type="caution">
    <text evidence="4">The sequence shown here is derived from an EMBL/GenBank/DDBJ whole genome shotgun (WGS) entry which is preliminary data.</text>
</comment>
<reference evidence="4 5" key="1">
    <citation type="submission" date="2019-12" db="EMBL/GenBank/DDBJ databases">
        <title>Genomic-based taxomic classification of the family Erythrobacteraceae.</title>
        <authorList>
            <person name="Xu L."/>
        </authorList>
    </citation>
    <scope>NUCLEOTIDE SEQUENCE [LARGE SCALE GENOMIC DNA]</scope>
    <source>
        <strain evidence="4 5">DSM 18604</strain>
    </source>
</reference>
<feature type="compositionally biased region" description="Polar residues" evidence="2">
    <location>
        <begin position="456"/>
        <end position="473"/>
    </location>
</feature>
<feature type="repeat" description="TPR" evidence="1">
    <location>
        <begin position="72"/>
        <end position="105"/>
    </location>
</feature>
<evidence type="ECO:0000313" key="5">
    <source>
        <dbReference type="Proteomes" id="UP000460561"/>
    </source>
</evidence>
<dbReference type="PROSITE" id="PS50005">
    <property type="entry name" value="TPR"/>
    <property type="match status" value="1"/>
</dbReference>
<name>A0A845A8T9_9SPHN</name>
<evidence type="ECO:0000256" key="2">
    <source>
        <dbReference type="SAM" id="MobiDB-lite"/>
    </source>
</evidence>
<dbReference type="RefSeq" id="WP_160738867.1">
    <property type="nucleotide sequence ID" value="NZ_WTYQ01000002.1"/>
</dbReference>
<protein>
    <submittedName>
        <fullName evidence="4">Tetratricopeptide repeat protein</fullName>
    </submittedName>
</protein>
<dbReference type="PANTHER" id="PTHR12558">
    <property type="entry name" value="CELL DIVISION CYCLE 16,23,27"/>
    <property type="match status" value="1"/>
</dbReference>
<dbReference type="PANTHER" id="PTHR12558:SF13">
    <property type="entry name" value="CELL DIVISION CYCLE PROTEIN 27 HOMOLOG"/>
    <property type="match status" value="1"/>
</dbReference>
<dbReference type="PROSITE" id="PS51724">
    <property type="entry name" value="SPOR"/>
    <property type="match status" value="1"/>
</dbReference>
<dbReference type="EMBL" id="WTYQ01000002">
    <property type="protein sequence ID" value="MXP25663.1"/>
    <property type="molecule type" value="Genomic_DNA"/>
</dbReference>
<dbReference type="Proteomes" id="UP000460561">
    <property type="component" value="Unassembled WGS sequence"/>
</dbReference>
<feature type="compositionally biased region" description="Low complexity" evidence="2">
    <location>
        <begin position="375"/>
        <end position="388"/>
    </location>
</feature>
<dbReference type="InterPro" id="IPR019734">
    <property type="entry name" value="TPR_rpt"/>
</dbReference>
<evidence type="ECO:0000259" key="3">
    <source>
        <dbReference type="PROSITE" id="PS51724"/>
    </source>
</evidence>
<dbReference type="Gene3D" id="1.25.40.10">
    <property type="entry name" value="Tetratricopeptide repeat domain"/>
    <property type="match status" value="1"/>
</dbReference>
<evidence type="ECO:0000256" key="1">
    <source>
        <dbReference type="PROSITE-ProRule" id="PRU00339"/>
    </source>
</evidence>
<dbReference type="InterPro" id="IPR007730">
    <property type="entry name" value="SPOR-like_dom"/>
</dbReference>
<dbReference type="InterPro" id="IPR036680">
    <property type="entry name" value="SPOR-like_sf"/>
</dbReference>
<dbReference type="SUPFAM" id="SSF110997">
    <property type="entry name" value="Sporulation related repeat"/>
    <property type="match status" value="1"/>
</dbReference>
<dbReference type="GO" id="GO:0042834">
    <property type="term" value="F:peptidoglycan binding"/>
    <property type="evidence" value="ECO:0007669"/>
    <property type="project" value="InterPro"/>
</dbReference>
<proteinExistence type="predicted"/>
<feature type="domain" description="SPOR" evidence="3">
    <location>
        <begin position="502"/>
        <end position="584"/>
    </location>
</feature>
<dbReference type="InterPro" id="IPR011990">
    <property type="entry name" value="TPR-like_helical_dom_sf"/>
</dbReference>
<sequence length="592" mass="63629">MVRSTDGESMRHLALRKGHFFRQLGLGAALIICPTMLQAQGVSRPVVQPLPPAASSDLSNALKALARNSQDVDALIAAGDAAVRLDDYDAALGFLGRAQSISPNDPRIDASLAVMALRKDQPVEALTLFDKAEKAGLALDSYAADRALAYDLVGNNTRAQQLYQQALRADANNDELRRQLAMSQAISGNRAAAEATLLPMLQKQDLAAYRTRAFALAVLGDTEEAVSIAQTILPKTLSDRIAPYLRYMPRLTKAQQATAANLGKFPDADKIGREDPALRQFADVGQQTGSGAQAMANGRANVETAAVDTRRNSKGRTRAERNSDRLTPTGRPMGSRTTTAQSATTKLTPGRTPIKAEPEQVSAVPQPASGELPPVESASAKSAEVAVAQNRSAPAQTPIRRESTLPPSPQVVAELQKMRSDPVVQAVPQKTPVLAQQQPSPEPIRPVPEEQAKAETLSSAFSDFTLPPQNQRVVPSGAVDITKITPARPQPKPKEPPKPKPPAFPSRNWVQVATGKNVSAFKFDWKRISKKADGLLDGKKTYTAKWVEANRLLFGPFPSESDAQDMVTQLKKKGVDAFTFTSAEGEEIKPLS</sequence>
<dbReference type="Pfam" id="PF05036">
    <property type="entry name" value="SPOR"/>
    <property type="match status" value="1"/>
</dbReference>
<dbReference type="OrthoDB" id="7398646at2"/>
<keyword evidence="1" id="KW-0802">TPR repeat</keyword>